<reference evidence="2 3" key="1">
    <citation type="submission" date="2019-06" db="EMBL/GenBank/DDBJ databases">
        <title>Sequencing the genomes of 1000 actinobacteria strains.</title>
        <authorList>
            <person name="Klenk H.-P."/>
        </authorList>
    </citation>
    <scope>NUCLEOTIDE SEQUENCE [LARGE SCALE GENOMIC DNA]</scope>
    <source>
        <strain evidence="2 3">DSM 45301</strain>
    </source>
</reference>
<feature type="transmembrane region" description="Helical" evidence="1">
    <location>
        <begin position="64"/>
        <end position="84"/>
    </location>
</feature>
<dbReference type="AlphaFoldDB" id="A0A543D9J9"/>
<keyword evidence="1" id="KW-0812">Transmembrane</keyword>
<keyword evidence="1" id="KW-0472">Membrane</keyword>
<evidence type="ECO:0000313" key="3">
    <source>
        <dbReference type="Proteomes" id="UP000315677"/>
    </source>
</evidence>
<name>A0A543D9J9_9PSEU</name>
<evidence type="ECO:0000313" key="2">
    <source>
        <dbReference type="EMBL" id="TQM05965.1"/>
    </source>
</evidence>
<organism evidence="2 3">
    <name type="scientific">Pseudonocardia kunmingensis</name>
    <dbReference type="NCBI Taxonomy" id="630975"/>
    <lineage>
        <taxon>Bacteria</taxon>
        <taxon>Bacillati</taxon>
        <taxon>Actinomycetota</taxon>
        <taxon>Actinomycetes</taxon>
        <taxon>Pseudonocardiales</taxon>
        <taxon>Pseudonocardiaceae</taxon>
        <taxon>Pseudonocardia</taxon>
    </lineage>
</organism>
<gene>
    <name evidence="2" type="ORF">FB558_6190</name>
</gene>
<comment type="caution">
    <text evidence="2">The sequence shown here is derived from an EMBL/GenBank/DDBJ whole genome shotgun (WGS) entry which is preliminary data.</text>
</comment>
<accession>A0A543D9J9</accession>
<evidence type="ECO:0000256" key="1">
    <source>
        <dbReference type="SAM" id="Phobius"/>
    </source>
</evidence>
<feature type="transmembrane region" description="Helical" evidence="1">
    <location>
        <begin position="36"/>
        <end position="57"/>
    </location>
</feature>
<sequence length="189" mass="19767">MPRLRRAVVLAACAVLVGALAGLAVADPFHLRHIRWFTAGLVLLAVLLVTAAFAVVARRGVLRVFVLVVGGIAALGWVAVVALADQVSVENREVSEVADGDRRLVVVEGALGAIDPVYAVVLRSGGGPFEQETVVYQGVEAAPAPAEVRFVDPDTVEVRTGAGCAYRSEVEAVTLAVDPVHRPLRADGC</sequence>
<dbReference type="Proteomes" id="UP000315677">
    <property type="component" value="Unassembled WGS sequence"/>
</dbReference>
<dbReference type="EMBL" id="VFPA01000004">
    <property type="protein sequence ID" value="TQM05965.1"/>
    <property type="molecule type" value="Genomic_DNA"/>
</dbReference>
<keyword evidence="1" id="KW-1133">Transmembrane helix</keyword>
<proteinExistence type="predicted"/>
<protein>
    <submittedName>
        <fullName evidence="2">Uncharacterized protein</fullName>
    </submittedName>
</protein>
<dbReference type="RefSeq" id="WP_142059552.1">
    <property type="nucleotide sequence ID" value="NZ_VFPA01000004.1"/>
</dbReference>
<keyword evidence="3" id="KW-1185">Reference proteome</keyword>
<dbReference type="OrthoDB" id="3577021at2"/>